<dbReference type="Proteomes" id="UP000460435">
    <property type="component" value="Unassembled WGS sequence"/>
</dbReference>
<keyword evidence="3" id="KW-1185">Reference proteome</keyword>
<dbReference type="EMBL" id="WLZY01000006">
    <property type="protein sequence ID" value="NDL59127.1"/>
    <property type="molecule type" value="Genomic_DNA"/>
</dbReference>
<dbReference type="PANTHER" id="PTHR14859">
    <property type="entry name" value="CALCOFLUOR WHITE HYPERSENSITIVE PROTEIN PRECURSOR"/>
    <property type="match status" value="1"/>
</dbReference>
<dbReference type="PANTHER" id="PTHR14859:SF15">
    <property type="entry name" value="ENDONUCLEASE_EXONUCLEASE_PHOSPHATASE DOMAIN-CONTAINING PROTEIN"/>
    <property type="match status" value="1"/>
</dbReference>
<evidence type="ECO:0000313" key="2">
    <source>
        <dbReference type="EMBL" id="NDL59127.1"/>
    </source>
</evidence>
<dbReference type="Gene3D" id="3.60.10.10">
    <property type="entry name" value="Endonuclease/exonuclease/phosphatase"/>
    <property type="match status" value="1"/>
</dbReference>
<keyword evidence="2" id="KW-0540">Nuclease</keyword>
<accession>A0A7K3M7U8</accession>
<dbReference type="GO" id="GO:0004519">
    <property type="term" value="F:endonuclease activity"/>
    <property type="evidence" value="ECO:0007669"/>
    <property type="project" value="UniProtKB-KW"/>
</dbReference>
<dbReference type="GO" id="GO:0006506">
    <property type="term" value="P:GPI anchor biosynthetic process"/>
    <property type="evidence" value="ECO:0007669"/>
    <property type="project" value="TreeGrafter"/>
</dbReference>
<dbReference type="GO" id="GO:0016020">
    <property type="term" value="C:membrane"/>
    <property type="evidence" value="ECO:0007669"/>
    <property type="project" value="GOC"/>
</dbReference>
<protein>
    <submittedName>
        <fullName evidence="2">Endonuclease</fullName>
    </submittedName>
</protein>
<proteinExistence type="predicted"/>
<sequence>MRFGTYNLLNGLIITSGTVREGTLAAAVSSLEADVLALQEVDYDQRRSGETNQAAIAAEAAGADWWRFAPALTGDPAGRWEPADPLVQPDGPAYGVALLSRLPVLTWSARWFPASPVRVPLQVPGRRGLVPVKDHPRVALAAIAIGPAGPFTVAAAHLSFVPGWNIRQLRTITRWLSAMPAPQILLGDFNLPGRVPHLVTGWNQLARVGTYPAWRPRVQWDHVITHGAGHESVRAVTAHRLPVSDHAALTVDIEL</sequence>
<dbReference type="InterPro" id="IPR005135">
    <property type="entry name" value="Endo/exonuclease/phosphatase"/>
</dbReference>
<evidence type="ECO:0000259" key="1">
    <source>
        <dbReference type="Pfam" id="PF03372"/>
    </source>
</evidence>
<feature type="domain" description="Endonuclease/exonuclease/phosphatase" evidence="1">
    <location>
        <begin position="5"/>
        <end position="246"/>
    </location>
</feature>
<keyword evidence="2" id="KW-0255">Endonuclease</keyword>
<dbReference type="AlphaFoldDB" id="A0A7K3M7U8"/>
<reference evidence="2 3" key="1">
    <citation type="submission" date="2019-11" db="EMBL/GenBank/DDBJ databases">
        <authorList>
            <person name="Li X.-J."/>
            <person name="Feng X.-M."/>
        </authorList>
    </citation>
    <scope>NUCLEOTIDE SEQUENCE [LARGE SCALE GENOMIC DNA]</scope>
    <source>
        <strain evidence="2 3">XMNu-373</strain>
    </source>
</reference>
<name>A0A7K3M7U8_9ACTN</name>
<organism evidence="2 3">
    <name type="scientific">Phytoactinopolyspora mesophila</name>
    <dbReference type="NCBI Taxonomy" id="2650750"/>
    <lineage>
        <taxon>Bacteria</taxon>
        <taxon>Bacillati</taxon>
        <taxon>Actinomycetota</taxon>
        <taxon>Actinomycetes</taxon>
        <taxon>Jiangellales</taxon>
        <taxon>Jiangellaceae</taxon>
        <taxon>Phytoactinopolyspora</taxon>
    </lineage>
</organism>
<evidence type="ECO:0000313" key="3">
    <source>
        <dbReference type="Proteomes" id="UP000460435"/>
    </source>
</evidence>
<dbReference type="RefSeq" id="WP_162451881.1">
    <property type="nucleotide sequence ID" value="NZ_WLZY01000006.1"/>
</dbReference>
<dbReference type="Pfam" id="PF03372">
    <property type="entry name" value="Exo_endo_phos"/>
    <property type="match status" value="1"/>
</dbReference>
<gene>
    <name evidence="2" type="ORF">F7O44_18830</name>
</gene>
<comment type="caution">
    <text evidence="2">The sequence shown here is derived from an EMBL/GenBank/DDBJ whole genome shotgun (WGS) entry which is preliminary data.</text>
</comment>
<keyword evidence="2" id="KW-0378">Hydrolase</keyword>
<dbReference type="InterPro" id="IPR036691">
    <property type="entry name" value="Endo/exonu/phosph_ase_sf"/>
</dbReference>
<dbReference type="SUPFAM" id="SSF56219">
    <property type="entry name" value="DNase I-like"/>
    <property type="match status" value="1"/>
</dbReference>
<dbReference type="InterPro" id="IPR051916">
    <property type="entry name" value="GPI-anchor_lipid_remodeler"/>
</dbReference>